<dbReference type="InterPro" id="IPR020550">
    <property type="entry name" value="Inositol_monophosphatase_CS"/>
</dbReference>
<organism evidence="5 6">
    <name type="scientific">Roseisalinus antarcticus</name>
    <dbReference type="NCBI Taxonomy" id="254357"/>
    <lineage>
        <taxon>Bacteria</taxon>
        <taxon>Pseudomonadati</taxon>
        <taxon>Pseudomonadota</taxon>
        <taxon>Alphaproteobacteria</taxon>
        <taxon>Rhodobacterales</taxon>
        <taxon>Roseobacteraceae</taxon>
        <taxon>Roseisalinus</taxon>
    </lineage>
</organism>
<dbReference type="SUPFAM" id="SSF56655">
    <property type="entry name" value="Carbohydrate phosphatase"/>
    <property type="match status" value="1"/>
</dbReference>
<feature type="binding site" evidence="4">
    <location>
        <position position="91"/>
    </location>
    <ligand>
        <name>Mg(2+)</name>
        <dbReference type="ChEBI" id="CHEBI:18420"/>
        <label>1</label>
        <note>catalytic</note>
    </ligand>
</feature>
<dbReference type="PANTHER" id="PTHR20854:SF4">
    <property type="entry name" value="INOSITOL-1-MONOPHOSPHATASE-RELATED"/>
    <property type="match status" value="1"/>
</dbReference>
<keyword evidence="5" id="KW-0378">Hydrolase</keyword>
<feature type="binding site" evidence="4">
    <location>
        <position position="90"/>
    </location>
    <ligand>
        <name>Mg(2+)</name>
        <dbReference type="ChEBI" id="CHEBI:18420"/>
        <label>2</label>
    </ligand>
</feature>
<protein>
    <submittedName>
        <fullName evidence="5">Inositol-1-monophosphatase</fullName>
        <ecNumber evidence="5">3.1.3.25</ecNumber>
    </submittedName>
</protein>
<keyword evidence="6" id="KW-1185">Reference proteome</keyword>
<dbReference type="AlphaFoldDB" id="A0A1Y5SLW4"/>
<comment type="cofactor">
    <cofactor evidence="4">
        <name>Mg(2+)</name>
        <dbReference type="ChEBI" id="CHEBI:18420"/>
    </cofactor>
</comment>
<evidence type="ECO:0000256" key="1">
    <source>
        <dbReference type="ARBA" id="ARBA00009759"/>
    </source>
</evidence>
<dbReference type="PRINTS" id="PR00377">
    <property type="entry name" value="IMPHPHTASES"/>
</dbReference>
<evidence type="ECO:0000313" key="5">
    <source>
        <dbReference type="EMBL" id="SLN42623.1"/>
    </source>
</evidence>
<dbReference type="EMBL" id="FWFZ01000007">
    <property type="protein sequence ID" value="SLN42623.1"/>
    <property type="molecule type" value="Genomic_DNA"/>
</dbReference>
<accession>A0A1Y5SLW4</accession>
<dbReference type="Gene3D" id="3.40.190.80">
    <property type="match status" value="1"/>
</dbReference>
<dbReference type="GO" id="GO:0007165">
    <property type="term" value="P:signal transduction"/>
    <property type="evidence" value="ECO:0007669"/>
    <property type="project" value="TreeGrafter"/>
</dbReference>
<sequence>MPGIDAADLELIVSAAEAAGQIARRYHGAAPQVWEKDDNQGPVSEADLAVDGMLRSRLISARPDYGWLSEETEDNDSRLTTSRQFIVDPIDGTRAFIEGARDWSHSIAVAHGGQIVAAAVYLPLREAMFSASLGGGARLNGGTIAVSAEDQLDRANVLANRVTMAPENWRDAEPPPVTRHFRSSLAYRMCLVAQGRFDAMLTFRPTWEWDIAAGALIVQEAGGTVTDRHGRELKFNRGLPQADGVVAGGALHPALVAELGSPG</sequence>
<dbReference type="GO" id="GO:0046872">
    <property type="term" value="F:metal ion binding"/>
    <property type="evidence" value="ECO:0007669"/>
    <property type="project" value="UniProtKB-KW"/>
</dbReference>
<evidence type="ECO:0000256" key="2">
    <source>
        <dbReference type="ARBA" id="ARBA00022723"/>
    </source>
</evidence>
<keyword evidence="2 4" id="KW-0479">Metal-binding</keyword>
<dbReference type="Proteomes" id="UP000193900">
    <property type="component" value="Unassembled WGS sequence"/>
</dbReference>
<dbReference type="GO" id="GO:0008934">
    <property type="term" value="F:inositol monophosphate 1-phosphatase activity"/>
    <property type="evidence" value="ECO:0007669"/>
    <property type="project" value="TreeGrafter"/>
</dbReference>
<dbReference type="RefSeq" id="WP_306372480.1">
    <property type="nucleotide sequence ID" value="NZ_FWFZ01000007.1"/>
</dbReference>
<dbReference type="EC" id="3.1.3.25" evidence="5"/>
<dbReference type="Pfam" id="PF00459">
    <property type="entry name" value="Inositol_P"/>
    <property type="match status" value="1"/>
</dbReference>
<dbReference type="GO" id="GO:0046854">
    <property type="term" value="P:phosphatidylinositol phosphate biosynthetic process"/>
    <property type="evidence" value="ECO:0007669"/>
    <property type="project" value="InterPro"/>
</dbReference>
<feature type="binding site" evidence="4">
    <location>
        <position position="88"/>
    </location>
    <ligand>
        <name>Mg(2+)</name>
        <dbReference type="ChEBI" id="CHEBI:18420"/>
        <label>1</label>
        <note>catalytic</note>
    </ligand>
</feature>
<feature type="binding site" evidence="4">
    <location>
        <position position="70"/>
    </location>
    <ligand>
        <name>Mg(2+)</name>
        <dbReference type="ChEBI" id="CHEBI:18420"/>
        <label>1</label>
        <note>catalytic</note>
    </ligand>
</feature>
<reference evidence="5 6" key="1">
    <citation type="submission" date="2017-03" db="EMBL/GenBank/DDBJ databases">
        <authorList>
            <person name="Afonso C.L."/>
            <person name="Miller P.J."/>
            <person name="Scott M.A."/>
            <person name="Spackman E."/>
            <person name="Goraichik I."/>
            <person name="Dimitrov K.M."/>
            <person name="Suarez D.L."/>
            <person name="Swayne D.E."/>
        </authorList>
    </citation>
    <scope>NUCLEOTIDE SEQUENCE [LARGE SCALE GENOMIC DNA]</scope>
    <source>
        <strain evidence="5 6">CECT 7023</strain>
    </source>
</reference>
<name>A0A1Y5SLW4_9RHOB</name>
<proteinExistence type="inferred from homology"/>
<dbReference type="PANTHER" id="PTHR20854">
    <property type="entry name" value="INOSITOL MONOPHOSPHATASE"/>
    <property type="match status" value="1"/>
</dbReference>
<keyword evidence="3 4" id="KW-0460">Magnesium</keyword>
<gene>
    <name evidence="5" type="primary">suhB_2</name>
    <name evidence="5" type="ORF">ROA7023_01711</name>
</gene>
<comment type="similarity">
    <text evidence="1">Belongs to the inositol monophosphatase superfamily.</text>
</comment>
<evidence type="ECO:0000256" key="4">
    <source>
        <dbReference type="PIRSR" id="PIRSR600760-2"/>
    </source>
</evidence>
<evidence type="ECO:0000313" key="6">
    <source>
        <dbReference type="Proteomes" id="UP000193900"/>
    </source>
</evidence>
<dbReference type="GO" id="GO:0006020">
    <property type="term" value="P:inositol metabolic process"/>
    <property type="evidence" value="ECO:0007669"/>
    <property type="project" value="TreeGrafter"/>
</dbReference>
<feature type="binding site" evidence="4">
    <location>
        <position position="210"/>
    </location>
    <ligand>
        <name>Mg(2+)</name>
        <dbReference type="ChEBI" id="CHEBI:18420"/>
        <label>1</label>
        <note>catalytic</note>
    </ligand>
</feature>
<evidence type="ECO:0000256" key="3">
    <source>
        <dbReference type="ARBA" id="ARBA00022842"/>
    </source>
</evidence>
<dbReference type="InterPro" id="IPR000760">
    <property type="entry name" value="Inositol_monophosphatase-like"/>
</dbReference>
<dbReference type="Gene3D" id="3.30.540.10">
    <property type="entry name" value="Fructose-1,6-Bisphosphatase, subunit A, domain 1"/>
    <property type="match status" value="1"/>
</dbReference>
<dbReference type="PROSITE" id="PS00630">
    <property type="entry name" value="IMP_2"/>
    <property type="match status" value="1"/>
</dbReference>
<dbReference type="CDD" id="cd01638">
    <property type="entry name" value="CysQ"/>
    <property type="match status" value="1"/>
</dbReference>